<dbReference type="GeneTree" id="ENSGT00730000111162"/>
<keyword evidence="9 10" id="KW-0472">Membrane</keyword>
<sequence length="272" mass="29959">QHCLHPYIGRRCGLQLIGCRIDTNLCQPCEHPMSFNTMKLLLQYLGCFFAFFSAGFLIAATWTDCWMVNADDSLEVSATCRGLWWECVTNAFDGITTCDEYDSILAEHPVKLVLTRAMLITADILAGFGFTFLLLGLDCVKFLTDEPGIKTRICFISGLALLAGGVPALIGSVWYAIGVYVERSTLVLHNVFVGIQYKFGWSCWLGLSGSLGCFLSGAFLTCCMYLFQDVGPGRFLSPGALRKAYSTPAMSNLYQPSSQTVTAQMYALDTRV</sequence>
<dbReference type="GO" id="GO:0042802">
    <property type="term" value="F:identical protein binding"/>
    <property type="evidence" value="ECO:0007669"/>
    <property type="project" value="Ensembl"/>
</dbReference>
<evidence type="ECO:0000256" key="5">
    <source>
        <dbReference type="ARBA" id="ARBA00022475"/>
    </source>
</evidence>
<comment type="similarity">
    <text evidence="3">Belongs to the claudin family.</text>
</comment>
<dbReference type="InterPro" id="IPR006187">
    <property type="entry name" value="Claudin"/>
</dbReference>
<evidence type="ECO:0000256" key="9">
    <source>
        <dbReference type="ARBA" id="ARBA00023136"/>
    </source>
</evidence>
<dbReference type="InterPro" id="IPR003927">
    <property type="entry name" value="Claudin16"/>
</dbReference>
<dbReference type="GO" id="GO:0070293">
    <property type="term" value="P:renal absorption"/>
    <property type="evidence" value="ECO:0007669"/>
    <property type="project" value="Ensembl"/>
</dbReference>
<evidence type="ECO:0000256" key="2">
    <source>
        <dbReference type="ARBA" id="ARBA00004651"/>
    </source>
</evidence>
<evidence type="ECO:0000256" key="10">
    <source>
        <dbReference type="SAM" id="Phobius"/>
    </source>
</evidence>
<evidence type="ECO:0000256" key="6">
    <source>
        <dbReference type="ARBA" id="ARBA00022692"/>
    </source>
</evidence>
<feature type="transmembrane region" description="Helical" evidence="10">
    <location>
        <begin position="41"/>
        <end position="62"/>
    </location>
</feature>
<dbReference type="PRINTS" id="PR01447">
    <property type="entry name" value="CLAUDIN16"/>
</dbReference>
<dbReference type="PANTHER" id="PTHR12002">
    <property type="entry name" value="CLAUDIN"/>
    <property type="match status" value="1"/>
</dbReference>
<dbReference type="Ensembl" id="ENSSMRT00000024648.1">
    <property type="protein sequence ID" value="ENSSMRP00000021025.1"/>
    <property type="gene ID" value="ENSSMRG00000016330.1"/>
</dbReference>
<dbReference type="Proteomes" id="UP000694421">
    <property type="component" value="Unplaced"/>
</dbReference>
<dbReference type="GO" id="GO:0160187">
    <property type="term" value="F:paracellular tight junction channel activity"/>
    <property type="evidence" value="ECO:0007669"/>
    <property type="project" value="Ensembl"/>
</dbReference>
<keyword evidence="4" id="KW-0796">Tight junction</keyword>
<reference evidence="11" key="2">
    <citation type="submission" date="2025-09" db="UniProtKB">
        <authorList>
            <consortium name="Ensembl"/>
        </authorList>
    </citation>
    <scope>IDENTIFICATION</scope>
</reference>
<comment type="subcellular location">
    <subcellularLocation>
        <location evidence="1">Cell junction</location>
        <location evidence="1">Tight junction</location>
    </subcellularLocation>
    <subcellularLocation>
        <location evidence="2">Cell membrane</location>
        <topology evidence="2">Multi-pass membrane protein</topology>
    </subcellularLocation>
</comment>
<dbReference type="GO" id="GO:0030165">
    <property type="term" value="F:PDZ domain binding"/>
    <property type="evidence" value="ECO:0007669"/>
    <property type="project" value="Ensembl"/>
</dbReference>
<feature type="transmembrane region" description="Helical" evidence="10">
    <location>
        <begin position="152"/>
        <end position="177"/>
    </location>
</feature>
<dbReference type="AlphaFoldDB" id="A0A8D0DS93"/>
<evidence type="ECO:0000256" key="7">
    <source>
        <dbReference type="ARBA" id="ARBA00022949"/>
    </source>
</evidence>
<protein>
    <submittedName>
        <fullName evidence="11">Claudin 16</fullName>
    </submittedName>
</protein>
<evidence type="ECO:0000313" key="12">
    <source>
        <dbReference type="Proteomes" id="UP000694421"/>
    </source>
</evidence>
<keyword evidence="8 10" id="KW-1133">Transmembrane helix</keyword>
<dbReference type="Pfam" id="PF00822">
    <property type="entry name" value="PMP22_Claudin"/>
    <property type="match status" value="1"/>
</dbReference>
<feature type="transmembrane region" description="Helical" evidence="10">
    <location>
        <begin position="204"/>
        <end position="227"/>
    </location>
</feature>
<keyword evidence="7" id="KW-0965">Cell junction</keyword>
<dbReference type="PROSITE" id="PS01346">
    <property type="entry name" value="CLAUDIN"/>
    <property type="match status" value="1"/>
</dbReference>
<keyword evidence="6 10" id="KW-0812">Transmembrane</keyword>
<reference evidence="11" key="1">
    <citation type="submission" date="2025-08" db="UniProtKB">
        <authorList>
            <consortium name="Ensembl"/>
        </authorList>
    </citation>
    <scope>IDENTIFICATION</scope>
</reference>
<evidence type="ECO:0000313" key="11">
    <source>
        <dbReference type="Ensembl" id="ENSSMRP00000021025.1"/>
    </source>
</evidence>
<keyword evidence="5" id="KW-1003">Cell membrane</keyword>
<dbReference type="GO" id="GO:0005923">
    <property type="term" value="C:bicellular tight junction"/>
    <property type="evidence" value="ECO:0007669"/>
    <property type="project" value="UniProtKB-SubCell"/>
</dbReference>
<feature type="transmembrane region" description="Helical" evidence="10">
    <location>
        <begin position="117"/>
        <end position="140"/>
    </location>
</feature>
<proteinExistence type="inferred from homology"/>
<evidence type="ECO:0000256" key="4">
    <source>
        <dbReference type="ARBA" id="ARBA00022427"/>
    </source>
</evidence>
<organism evidence="11 12">
    <name type="scientific">Salvator merianae</name>
    <name type="common">Argentine black and white tegu</name>
    <name type="synonym">Tupinambis merianae</name>
    <dbReference type="NCBI Taxonomy" id="96440"/>
    <lineage>
        <taxon>Eukaryota</taxon>
        <taxon>Metazoa</taxon>
        <taxon>Chordata</taxon>
        <taxon>Craniata</taxon>
        <taxon>Vertebrata</taxon>
        <taxon>Euteleostomi</taxon>
        <taxon>Lepidosauria</taxon>
        <taxon>Squamata</taxon>
        <taxon>Bifurcata</taxon>
        <taxon>Unidentata</taxon>
        <taxon>Episquamata</taxon>
        <taxon>Laterata</taxon>
        <taxon>Teiioidea</taxon>
        <taxon>Teiidae</taxon>
        <taxon>Salvator</taxon>
    </lineage>
</organism>
<accession>A0A8D0DS93</accession>
<evidence type="ECO:0000256" key="8">
    <source>
        <dbReference type="ARBA" id="ARBA00022989"/>
    </source>
</evidence>
<name>A0A8D0DS93_SALMN</name>
<dbReference type="InterPro" id="IPR017974">
    <property type="entry name" value="Claudin_CS"/>
</dbReference>
<keyword evidence="12" id="KW-1185">Reference proteome</keyword>
<dbReference type="GO" id="GO:0005198">
    <property type="term" value="F:structural molecule activity"/>
    <property type="evidence" value="ECO:0007669"/>
    <property type="project" value="InterPro"/>
</dbReference>
<dbReference type="Gene3D" id="1.20.140.150">
    <property type="match status" value="1"/>
</dbReference>
<dbReference type="InterPro" id="IPR004031">
    <property type="entry name" value="PMP22/EMP/MP20/Claudin"/>
</dbReference>
<dbReference type="PRINTS" id="PR01077">
    <property type="entry name" value="CLAUDIN"/>
</dbReference>
<evidence type="ECO:0000256" key="1">
    <source>
        <dbReference type="ARBA" id="ARBA00004435"/>
    </source>
</evidence>
<dbReference type="GO" id="GO:0005886">
    <property type="term" value="C:plasma membrane"/>
    <property type="evidence" value="ECO:0007669"/>
    <property type="project" value="UniProtKB-SubCell"/>
</dbReference>
<dbReference type="GO" id="GO:0160184">
    <property type="term" value="P:paracellular transport"/>
    <property type="evidence" value="ECO:0007669"/>
    <property type="project" value="Ensembl"/>
</dbReference>
<dbReference type="OMA" id="GLHCVKF"/>
<evidence type="ECO:0000256" key="3">
    <source>
        <dbReference type="ARBA" id="ARBA00008295"/>
    </source>
</evidence>